<dbReference type="Gene3D" id="3.40.50.1000">
    <property type="entry name" value="HAD superfamily/HAD-like"/>
    <property type="match status" value="1"/>
</dbReference>
<sequence>MQTLQQPELLLFDLGGVIIEVDTTGLRALGEKGKSDIDLWETWLTCEAVQLYESGKISEADFAEGVLKAFSSPMPADEFLRSFSAWPTGLYDGAADLLRLLRKHYKLAYLSNSNSLHYPRFQNEWHIDTFFDYHFASFKMGYVKPHADIFQAVLEVLPFEASQIFFVDDNRLNVDMARSLGMRAEIVRGVAELHEVLQRHKILQNAGTHG</sequence>
<name>I4B659_TURPD</name>
<dbReference type="InterPro" id="IPR006439">
    <property type="entry name" value="HAD-SF_hydro_IA"/>
</dbReference>
<dbReference type="GO" id="GO:0016787">
    <property type="term" value="F:hydrolase activity"/>
    <property type="evidence" value="ECO:0007669"/>
    <property type="project" value="UniProtKB-KW"/>
</dbReference>
<dbReference type="Proteomes" id="UP000006048">
    <property type="component" value="Chromosome"/>
</dbReference>
<dbReference type="HOGENOM" id="CLU_045011_9_5_12"/>
<dbReference type="SUPFAM" id="SSF56784">
    <property type="entry name" value="HAD-like"/>
    <property type="match status" value="1"/>
</dbReference>
<dbReference type="SFLD" id="SFLDS00003">
    <property type="entry name" value="Haloacid_Dehalogenase"/>
    <property type="match status" value="1"/>
</dbReference>
<dbReference type="PANTHER" id="PTHR43611">
    <property type="entry name" value="ALPHA-D-GLUCOSE 1-PHOSPHATE PHOSPHATASE"/>
    <property type="match status" value="1"/>
</dbReference>
<dbReference type="PRINTS" id="PR00413">
    <property type="entry name" value="HADHALOGNASE"/>
</dbReference>
<proteinExistence type="predicted"/>
<dbReference type="STRING" id="869212.Turpa_2120"/>
<dbReference type="Pfam" id="PF00702">
    <property type="entry name" value="Hydrolase"/>
    <property type="match status" value="1"/>
</dbReference>
<reference evidence="1 2" key="1">
    <citation type="submission" date="2012-06" db="EMBL/GenBank/DDBJ databases">
        <title>The complete chromosome of genome of Turneriella parva DSM 21527.</title>
        <authorList>
            <consortium name="US DOE Joint Genome Institute (JGI-PGF)"/>
            <person name="Lucas S."/>
            <person name="Han J."/>
            <person name="Lapidus A."/>
            <person name="Bruce D."/>
            <person name="Goodwin L."/>
            <person name="Pitluck S."/>
            <person name="Peters L."/>
            <person name="Kyrpides N."/>
            <person name="Mavromatis K."/>
            <person name="Ivanova N."/>
            <person name="Mikhailova N."/>
            <person name="Chertkov O."/>
            <person name="Detter J.C."/>
            <person name="Tapia R."/>
            <person name="Han C."/>
            <person name="Land M."/>
            <person name="Hauser L."/>
            <person name="Markowitz V."/>
            <person name="Cheng J.-F."/>
            <person name="Hugenholtz P."/>
            <person name="Woyke T."/>
            <person name="Wu D."/>
            <person name="Gronow S."/>
            <person name="Wellnitz S."/>
            <person name="Brambilla E."/>
            <person name="Klenk H.-P."/>
            <person name="Eisen J.A."/>
        </authorList>
    </citation>
    <scope>NUCLEOTIDE SEQUENCE [LARGE SCALE GENOMIC DNA]</scope>
    <source>
        <strain evidence="2">ATCC BAA-1111 / DSM 21527 / NCTC 11395 / H</strain>
    </source>
</reference>
<gene>
    <name evidence="1" type="ordered locus">Turpa_2120</name>
</gene>
<dbReference type="PANTHER" id="PTHR43611:SF3">
    <property type="entry name" value="FLAVIN MONONUCLEOTIDE HYDROLASE 1, CHLOROPLATIC"/>
    <property type="match status" value="1"/>
</dbReference>
<dbReference type="KEGG" id="tpx:Turpa_2120"/>
<dbReference type="RefSeq" id="WP_014803272.1">
    <property type="nucleotide sequence ID" value="NC_018020.1"/>
</dbReference>
<dbReference type="NCBIfam" id="TIGR01509">
    <property type="entry name" value="HAD-SF-IA-v3"/>
    <property type="match status" value="1"/>
</dbReference>
<dbReference type="InterPro" id="IPR036412">
    <property type="entry name" value="HAD-like_sf"/>
</dbReference>
<dbReference type="InterPro" id="IPR023214">
    <property type="entry name" value="HAD_sf"/>
</dbReference>
<organism evidence="1 2">
    <name type="scientific">Turneriella parva (strain ATCC BAA-1111 / DSM 21527 / NCTC 11395 / H)</name>
    <name type="common">Leptospira parva</name>
    <dbReference type="NCBI Taxonomy" id="869212"/>
    <lineage>
        <taxon>Bacteria</taxon>
        <taxon>Pseudomonadati</taxon>
        <taxon>Spirochaetota</taxon>
        <taxon>Spirochaetia</taxon>
        <taxon>Leptospirales</taxon>
        <taxon>Leptospiraceae</taxon>
        <taxon>Turneriella</taxon>
    </lineage>
</organism>
<accession>I4B659</accession>
<dbReference type="InterPro" id="IPR023198">
    <property type="entry name" value="PGP-like_dom2"/>
</dbReference>
<keyword evidence="2" id="KW-1185">Reference proteome</keyword>
<protein>
    <submittedName>
        <fullName evidence="1">HAD-superfamily hydrolase, subfamily IA, variant 3</fullName>
    </submittedName>
</protein>
<evidence type="ECO:0000313" key="1">
    <source>
        <dbReference type="EMBL" id="AFM12766.1"/>
    </source>
</evidence>
<dbReference type="Gene3D" id="1.10.150.240">
    <property type="entry name" value="Putative phosphatase, domain 2"/>
    <property type="match status" value="1"/>
</dbReference>
<dbReference type="AlphaFoldDB" id="I4B659"/>
<keyword evidence="1" id="KW-0378">Hydrolase</keyword>
<evidence type="ECO:0000313" key="2">
    <source>
        <dbReference type="Proteomes" id="UP000006048"/>
    </source>
</evidence>
<dbReference type="EMBL" id="CP002959">
    <property type="protein sequence ID" value="AFM12766.1"/>
    <property type="molecule type" value="Genomic_DNA"/>
</dbReference>
<dbReference type="SFLD" id="SFLDG01129">
    <property type="entry name" value="C1.5:_HAD__Beta-PGM__Phosphata"/>
    <property type="match status" value="1"/>
</dbReference>
<dbReference type="OrthoDB" id="359207at2"/>